<keyword evidence="1" id="KW-0732">Signal</keyword>
<dbReference type="Gene3D" id="2.10.90.10">
    <property type="entry name" value="Cystine-knot cytokines"/>
    <property type="match status" value="1"/>
</dbReference>
<evidence type="ECO:0000256" key="2">
    <source>
        <dbReference type="ARBA" id="ARBA00023157"/>
    </source>
</evidence>
<dbReference type="PANTHER" id="PTHR23199">
    <property type="entry name" value="NEUROTROPHIN 1-RELATED"/>
    <property type="match status" value="1"/>
</dbReference>
<keyword evidence="2" id="KW-1015">Disulfide bond</keyword>
<dbReference type="GO" id="GO:0008083">
    <property type="term" value="F:growth factor activity"/>
    <property type="evidence" value="ECO:0007669"/>
    <property type="project" value="TreeGrafter"/>
</dbReference>
<evidence type="ECO:0000256" key="4">
    <source>
        <dbReference type="SAM" id="MobiDB-lite"/>
    </source>
</evidence>
<dbReference type="GO" id="GO:0005615">
    <property type="term" value="C:extracellular space"/>
    <property type="evidence" value="ECO:0007669"/>
    <property type="project" value="UniProtKB-ARBA"/>
</dbReference>
<evidence type="ECO:0000313" key="6">
    <source>
        <dbReference type="EMBL" id="MBY10028.1"/>
    </source>
</evidence>
<sequence>MKTWGPLYQSYFQNGEEEEFEDEDKKKSELRVKEDEQQVRTPFGGAPEAQVCDTQKEVRYPRIGLDKDGLMRIIINTGSEYRQPVLIEKCRNEDGTCGRIHDMLPAGHTTRCATKYVNRVLVALPLDGNAIEPVPTKFSFPAACVCFVRTYYYPGKD</sequence>
<organism evidence="6">
    <name type="scientific">Ornithodoros turicata</name>
    <dbReference type="NCBI Taxonomy" id="34597"/>
    <lineage>
        <taxon>Eukaryota</taxon>
        <taxon>Metazoa</taxon>
        <taxon>Ecdysozoa</taxon>
        <taxon>Arthropoda</taxon>
        <taxon>Chelicerata</taxon>
        <taxon>Arachnida</taxon>
        <taxon>Acari</taxon>
        <taxon>Parasitiformes</taxon>
        <taxon>Ixodida</taxon>
        <taxon>Ixodoidea</taxon>
        <taxon>Argasidae</taxon>
        <taxon>Ornithodorinae</taxon>
        <taxon>Ornithodoros</taxon>
    </lineage>
</organism>
<evidence type="ECO:0000256" key="3">
    <source>
        <dbReference type="ARBA" id="ARBA00023180"/>
    </source>
</evidence>
<dbReference type="FunFam" id="2.10.90.10:FF:000056">
    <property type="entry name" value="Protein spaetzle"/>
    <property type="match status" value="1"/>
</dbReference>
<keyword evidence="3" id="KW-0325">Glycoprotein</keyword>
<dbReference type="GO" id="GO:0045087">
    <property type="term" value="P:innate immune response"/>
    <property type="evidence" value="ECO:0007669"/>
    <property type="project" value="TreeGrafter"/>
</dbReference>
<dbReference type="EMBL" id="GGLE01005902">
    <property type="protein sequence ID" value="MBY10028.1"/>
    <property type="molecule type" value="Transcribed_RNA"/>
</dbReference>
<dbReference type="GO" id="GO:0021556">
    <property type="term" value="P:central nervous system formation"/>
    <property type="evidence" value="ECO:0007669"/>
    <property type="project" value="TreeGrafter"/>
</dbReference>
<feature type="compositionally biased region" description="Basic and acidic residues" evidence="4">
    <location>
        <begin position="23"/>
        <end position="38"/>
    </location>
</feature>
<dbReference type="SUPFAM" id="SSF57501">
    <property type="entry name" value="Cystine-knot cytokines"/>
    <property type="match status" value="1"/>
</dbReference>
<evidence type="ECO:0000259" key="5">
    <source>
        <dbReference type="Pfam" id="PF16077"/>
    </source>
</evidence>
<reference evidence="6" key="1">
    <citation type="submission" date="2018-03" db="EMBL/GenBank/DDBJ databases">
        <title>The relapsing fever spirochete Borrelia turicatae persists in the highly oxidative environment of its soft-bodied tick vector.</title>
        <authorList>
            <person name="Bourret T.J."/>
            <person name="Boyle W.K."/>
            <person name="Valenzuela J.G."/>
            <person name="Oliveira F."/>
            <person name="Lopez J.E."/>
        </authorList>
    </citation>
    <scope>NUCLEOTIDE SEQUENCE</scope>
    <source>
        <strain evidence="6">Kansas strain/isolate</strain>
        <tissue evidence="6">Salivary glands</tissue>
    </source>
</reference>
<dbReference type="InterPro" id="IPR032104">
    <property type="entry name" value="Spaetzle"/>
</dbReference>
<evidence type="ECO:0000256" key="1">
    <source>
        <dbReference type="ARBA" id="ARBA00022729"/>
    </source>
</evidence>
<feature type="region of interest" description="Disordered" evidence="4">
    <location>
        <begin position="14"/>
        <end position="46"/>
    </location>
</feature>
<dbReference type="GO" id="GO:0005121">
    <property type="term" value="F:Toll binding"/>
    <property type="evidence" value="ECO:0007669"/>
    <property type="project" value="TreeGrafter"/>
</dbReference>
<dbReference type="AlphaFoldDB" id="A0A2R5LKR9"/>
<proteinExistence type="predicted"/>
<dbReference type="Pfam" id="PF16077">
    <property type="entry name" value="Spaetzle"/>
    <property type="match status" value="1"/>
</dbReference>
<dbReference type="InterPro" id="IPR052444">
    <property type="entry name" value="Spz/Toll_ligand-like"/>
</dbReference>
<protein>
    <submittedName>
        <fullName evidence="6">Putative spatzle alternatively spliced isoform</fullName>
    </submittedName>
</protein>
<name>A0A2R5LKR9_9ACAR</name>
<feature type="domain" description="Spaetzle" evidence="5">
    <location>
        <begin position="50"/>
        <end position="148"/>
    </location>
</feature>
<dbReference type="PANTHER" id="PTHR23199:SF13">
    <property type="entry name" value="PROTEIN SPAETZLE 3"/>
    <property type="match status" value="1"/>
</dbReference>
<dbReference type="InterPro" id="IPR029034">
    <property type="entry name" value="Cystine-knot_cytokine"/>
</dbReference>
<accession>A0A2R5LKR9</accession>